<evidence type="ECO:0000313" key="2">
    <source>
        <dbReference type="EMBL" id="MBB5031550.1"/>
    </source>
</evidence>
<organism evidence="2 3">
    <name type="scientific">Prosthecobacter vanneervenii</name>
    <dbReference type="NCBI Taxonomy" id="48466"/>
    <lineage>
        <taxon>Bacteria</taxon>
        <taxon>Pseudomonadati</taxon>
        <taxon>Verrucomicrobiota</taxon>
        <taxon>Verrucomicrobiia</taxon>
        <taxon>Verrucomicrobiales</taxon>
        <taxon>Verrucomicrobiaceae</taxon>
        <taxon>Prosthecobacter</taxon>
    </lineage>
</organism>
<protein>
    <submittedName>
        <fullName evidence="2">Uncharacterized protein</fullName>
    </submittedName>
</protein>
<dbReference type="Proteomes" id="UP000590740">
    <property type="component" value="Unassembled WGS sequence"/>
</dbReference>
<sequence>MKKLHSLFLLLLACTLPAYSQVVDPGVPLVTIAEGPIKGLVRNADGTVLMTIMGVPVILNANTRVRTPMAVLTFNQLMSITKMPGRNQRGFMNGTALARGFQDANGVMTAVDVLVQPAENVVVGMITKNSGGLLEMNQMPVKFCMDARMPSRGAMNGFAIPIDLASVTVGSTASVEGYYDDASTFQSINLYIDTLAPPLSRAPQVAFIVTRAVENIPNTKKGDTLDIRGGVTFFHDKAALTQSINLYRIDNNVATFLGSAVATRSLVYPDYGLWRFNGTTFPTADPVLGNAPTVIRAVNTSAGANMAFTEDIVDVR</sequence>
<keyword evidence="3" id="KW-1185">Reference proteome</keyword>
<gene>
    <name evidence="2" type="ORF">HNQ65_001118</name>
</gene>
<proteinExistence type="predicted"/>
<dbReference type="AlphaFoldDB" id="A0A7W8DJ12"/>
<feature type="signal peptide" evidence="1">
    <location>
        <begin position="1"/>
        <end position="20"/>
    </location>
</feature>
<accession>A0A7W8DJ12</accession>
<name>A0A7W8DJ12_9BACT</name>
<evidence type="ECO:0000313" key="3">
    <source>
        <dbReference type="Proteomes" id="UP000590740"/>
    </source>
</evidence>
<comment type="caution">
    <text evidence="2">The sequence shown here is derived from an EMBL/GenBank/DDBJ whole genome shotgun (WGS) entry which is preliminary data.</text>
</comment>
<feature type="chain" id="PRO_5030758942" evidence="1">
    <location>
        <begin position="21"/>
        <end position="316"/>
    </location>
</feature>
<evidence type="ECO:0000256" key="1">
    <source>
        <dbReference type="SAM" id="SignalP"/>
    </source>
</evidence>
<reference evidence="2 3" key="1">
    <citation type="submission" date="2020-08" db="EMBL/GenBank/DDBJ databases">
        <title>Genomic Encyclopedia of Type Strains, Phase IV (KMG-IV): sequencing the most valuable type-strain genomes for metagenomic binning, comparative biology and taxonomic classification.</title>
        <authorList>
            <person name="Goeker M."/>
        </authorList>
    </citation>
    <scope>NUCLEOTIDE SEQUENCE [LARGE SCALE GENOMIC DNA]</scope>
    <source>
        <strain evidence="2 3">DSM 12252</strain>
    </source>
</reference>
<dbReference type="EMBL" id="JACHIG010000002">
    <property type="protein sequence ID" value="MBB5031550.1"/>
    <property type="molecule type" value="Genomic_DNA"/>
</dbReference>
<dbReference type="RefSeq" id="WP_184338495.1">
    <property type="nucleotide sequence ID" value="NZ_JACHIG010000002.1"/>
</dbReference>
<keyword evidence="1" id="KW-0732">Signal</keyword>